<dbReference type="AlphaFoldDB" id="A0AAE1BP92"/>
<organism evidence="1 2">
    <name type="scientific">Petrolisthes cinctipes</name>
    <name type="common">Flat porcelain crab</name>
    <dbReference type="NCBI Taxonomy" id="88211"/>
    <lineage>
        <taxon>Eukaryota</taxon>
        <taxon>Metazoa</taxon>
        <taxon>Ecdysozoa</taxon>
        <taxon>Arthropoda</taxon>
        <taxon>Crustacea</taxon>
        <taxon>Multicrustacea</taxon>
        <taxon>Malacostraca</taxon>
        <taxon>Eumalacostraca</taxon>
        <taxon>Eucarida</taxon>
        <taxon>Decapoda</taxon>
        <taxon>Pleocyemata</taxon>
        <taxon>Anomura</taxon>
        <taxon>Galatheoidea</taxon>
        <taxon>Porcellanidae</taxon>
        <taxon>Petrolisthes</taxon>
    </lineage>
</organism>
<keyword evidence="2" id="KW-1185">Reference proteome</keyword>
<comment type="caution">
    <text evidence="1">The sequence shown here is derived from an EMBL/GenBank/DDBJ whole genome shotgun (WGS) entry which is preliminary data.</text>
</comment>
<name>A0AAE1BP92_PETCI</name>
<reference evidence="1" key="1">
    <citation type="submission" date="2023-10" db="EMBL/GenBank/DDBJ databases">
        <title>Genome assemblies of two species of porcelain crab, Petrolisthes cinctipes and Petrolisthes manimaculis (Anomura: Porcellanidae).</title>
        <authorList>
            <person name="Angst P."/>
        </authorList>
    </citation>
    <scope>NUCLEOTIDE SEQUENCE</scope>
    <source>
        <strain evidence="1">PB745_01</strain>
        <tissue evidence="1">Gill</tissue>
    </source>
</reference>
<accession>A0AAE1BP92</accession>
<proteinExistence type="predicted"/>
<dbReference type="EMBL" id="JAWQEG010006644">
    <property type="protein sequence ID" value="KAK3854258.1"/>
    <property type="molecule type" value="Genomic_DNA"/>
</dbReference>
<sequence length="193" mass="21061">MREGWRSGLHHPPHCCHQASRTPSIHPLLVNLTSPVLHHSLHPPSTCQPHFTCPPPLPPSTLCLSTSLHLPSTTPSIHPLLVNLTSPVLHHSLHPPSACQPHFTCPPPLPPSTLCLSTSLHLSTTTPSIHSLLINFTYPPPPPACQPHLTYPPPLPIYTNSSYQKEFFSLLPRYTNSLPASLPHLSSTTTPTT</sequence>
<evidence type="ECO:0000313" key="1">
    <source>
        <dbReference type="EMBL" id="KAK3854258.1"/>
    </source>
</evidence>
<protein>
    <submittedName>
        <fullName evidence="1">Uncharacterized protein</fullName>
    </submittedName>
</protein>
<evidence type="ECO:0000313" key="2">
    <source>
        <dbReference type="Proteomes" id="UP001286313"/>
    </source>
</evidence>
<gene>
    <name evidence="1" type="ORF">Pcinc_039250</name>
</gene>
<dbReference type="Proteomes" id="UP001286313">
    <property type="component" value="Unassembled WGS sequence"/>
</dbReference>